<keyword evidence="1" id="KW-0472">Membrane</keyword>
<dbReference type="RefSeq" id="WP_168914078.1">
    <property type="nucleotide sequence ID" value="NZ_JABACI010000005.1"/>
</dbReference>
<evidence type="ECO:0000256" key="1">
    <source>
        <dbReference type="SAM" id="Phobius"/>
    </source>
</evidence>
<keyword evidence="1" id="KW-0812">Transmembrane</keyword>
<gene>
    <name evidence="2" type="ORF">HF576_17295</name>
</gene>
<dbReference type="EMBL" id="JABACI010000005">
    <property type="protein sequence ID" value="NLP85596.1"/>
    <property type="molecule type" value="Genomic_DNA"/>
</dbReference>
<dbReference type="PANTHER" id="PTHR37305:SF1">
    <property type="entry name" value="MEMBRANE PROTEIN"/>
    <property type="match status" value="1"/>
</dbReference>
<evidence type="ECO:0000313" key="3">
    <source>
        <dbReference type="Proteomes" id="UP001429745"/>
    </source>
</evidence>
<dbReference type="PANTHER" id="PTHR37305">
    <property type="entry name" value="INTEGRAL MEMBRANE PROTEIN-RELATED"/>
    <property type="match status" value="1"/>
</dbReference>
<feature type="transmembrane region" description="Helical" evidence="1">
    <location>
        <begin position="190"/>
        <end position="211"/>
    </location>
</feature>
<feature type="transmembrane region" description="Helical" evidence="1">
    <location>
        <begin position="241"/>
        <end position="263"/>
    </location>
</feature>
<feature type="transmembrane region" description="Helical" evidence="1">
    <location>
        <begin position="159"/>
        <end position="183"/>
    </location>
</feature>
<feature type="transmembrane region" description="Helical" evidence="1">
    <location>
        <begin position="41"/>
        <end position="61"/>
    </location>
</feature>
<comment type="caution">
    <text evidence="2">The sequence shown here is derived from an EMBL/GenBank/DDBJ whole genome shotgun (WGS) entry which is preliminary data.</text>
</comment>
<keyword evidence="1" id="KW-1133">Transmembrane helix</keyword>
<organism evidence="2 3">
    <name type="scientific">Microbacterium salsuginis</name>
    <dbReference type="NCBI Taxonomy" id="2722803"/>
    <lineage>
        <taxon>Bacteria</taxon>
        <taxon>Bacillati</taxon>
        <taxon>Actinomycetota</taxon>
        <taxon>Actinomycetes</taxon>
        <taxon>Micrococcales</taxon>
        <taxon>Microbacteriaceae</taxon>
        <taxon>Microbacterium</taxon>
    </lineage>
</organism>
<sequence length="268" mass="28003">MTVLTAEPTTRSDTRPSAHRLSFAHLLRSEWIKVVTLRSTWWSLGVAAVLSIGISMLIAAASSNFGPGYPAVSAILSPTQFTMLVAGVLGAIVITGEYSTGMIRSTLTAEPRRGAVVLAKAVVVSVLMAVTSVVIYAVAIAATAPFLTEGIDWSEPSQSIAPLAFGVLSMVAFTLIGLGFGFMVRNGAGAIAVTVGVLFVLPIVFSLFSMAGEDWQWLVDLADYLPMNAAAALASPGNEELAAPLLALTGWVLAPLVIGWGVLRTRDA</sequence>
<dbReference type="Proteomes" id="UP001429745">
    <property type="component" value="Unassembled WGS sequence"/>
</dbReference>
<proteinExistence type="predicted"/>
<feature type="transmembrane region" description="Helical" evidence="1">
    <location>
        <begin position="81"/>
        <end position="100"/>
    </location>
</feature>
<dbReference type="Pfam" id="PF12679">
    <property type="entry name" value="ABC2_membrane_2"/>
    <property type="match status" value="1"/>
</dbReference>
<keyword evidence="3" id="KW-1185">Reference proteome</keyword>
<reference evidence="2 3" key="1">
    <citation type="submission" date="2020-04" db="EMBL/GenBank/DDBJ databases">
        <title>CFH 90308 Microbacterium sp.</title>
        <authorList>
            <person name="Nie G."/>
            <person name="Ming H."/>
            <person name="Xia T."/>
        </authorList>
    </citation>
    <scope>NUCLEOTIDE SEQUENCE [LARGE SCALE GENOMIC DNA]</scope>
    <source>
        <strain evidence="2 3">CFH 90308</strain>
    </source>
</reference>
<feature type="transmembrane region" description="Helical" evidence="1">
    <location>
        <begin position="121"/>
        <end position="147"/>
    </location>
</feature>
<protein>
    <submittedName>
        <fullName evidence="2">ABC transporter permease subunit</fullName>
    </submittedName>
</protein>
<accession>A0ABX1KJQ7</accession>
<name>A0ABX1KJQ7_9MICO</name>
<evidence type="ECO:0000313" key="2">
    <source>
        <dbReference type="EMBL" id="NLP85596.1"/>
    </source>
</evidence>